<comment type="caution">
    <text evidence="2">The sequence shown here is derived from an EMBL/GenBank/DDBJ whole genome shotgun (WGS) entry which is preliminary data.</text>
</comment>
<reference evidence="2 3" key="1">
    <citation type="journal article" date="2021" name="J. Hered.">
        <title>A chromosome-level genome assembly of the parasitoid wasp, Cotesia glomerata (Hymenoptera: Braconidae).</title>
        <authorList>
            <person name="Pinto B.J."/>
            <person name="Weis J.J."/>
            <person name="Gamble T."/>
            <person name="Ode P.J."/>
            <person name="Paul R."/>
            <person name="Zaspel J.M."/>
        </authorList>
    </citation>
    <scope>NUCLEOTIDE SEQUENCE [LARGE SCALE GENOMIC DNA]</scope>
    <source>
        <strain evidence="2">CgM1</strain>
    </source>
</reference>
<evidence type="ECO:0000256" key="1">
    <source>
        <dbReference type="SAM" id="MobiDB-lite"/>
    </source>
</evidence>
<sequence length="53" mass="6029">SRLDGEAPDPSIRDRNGNLSWKSKDKNLKYPSIYVAANIYNTYKLNPDTEDAL</sequence>
<dbReference type="Proteomes" id="UP000826195">
    <property type="component" value="Unassembled WGS sequence"/>
</dbReference>
<accession>A0AAV7I0E0</accession>
<keyword evidence="3" id="KW-1185">Reference proteome</keyword>
<gene>
    <name evidence="2" type="ORF">KQX54_002836</name>
</gene>
<organism evidence="2 3">
    <name type="scientific">Cotesia glomerata</name>
    <name type="common">Lepidopteran parasitic wasp</name>
    <name type="synonym">Apanteles glomeratus</name>
    <dbReference type="NCBI Taxonomy" id="32391"/>
    <lineage>
        <taxon>Eukaryota</taxon>
        <taxon>Metazoa</taxon>
        <taxon>Ecdysozoa</taxon>
        <taxon>Arthropoda</taxon>
        <taxon>Hexapoda</taxon>
        <taxon>Insecta</taxon>
        <taxon>Pterygota</taxon>
        <taxon>Neoptera</taxon>
        <taxon>Endopterygota</taxon>
        <taxon>Hymenoptera</taxon>
        <taxon>Apocrita</taxon>
        <taxon>Ichneumonoidea</taxon>
        <taxon>Braconidae</taxon>
        <taxon>Microgastrinae</taxon>
        <taxon>Cotesia</taxon>
    </lineage>
</organism>
<name>A0AAV7I0E0_COTGL</name>
<feature type="region of interest" description="Disordered" evidence="1">
    <location>
        <begin position="1"/>
        <end position="24"/>
    </location>
</feature>
<feature type="non-terminal residue" evidence="2">
    <location>
        <position position="1"/>
    </location>
</feature>
<dbReference type="AlphaFoldDB" id="A0AAV7I0E0"/>
<evidence type="ECO:0000313" key="3">
    <source>
        <dbReference type="Proteomes" id="UP000826195"/>
    </source>
</evidence>
<protein>
    <submittedName>
        <fullName evidence="2">Uncharacterized protein</fullName>
    </submittedName>
</protein>
<evidence type="ECO:0000313" key="2">
    <source>
        <dbReference type="EMBL" id="KAH0539238.1"/>
    </source>
</evidence>
<dbReference type="EMBL" id="JAHXZJ010002609">
    <property type="protein sequence ID" value="KAH0539238.1"/>
    <property type="molecule type" value="Genomic_DNA"/>
</dbReference>
<proteinExistence type="predicted"/>